<dbReference type="PANTHER" id="PTHR43194:SF2">
    <property type="entry name" value="PEROXISOMAL MEMBRANE PROTEIN LPX1"/>
    <property type="match status" value="1"/>
</dbReference>
<dbReference type="SUPFAM" id="SSF53474">
    <property type="entry name" value="alpha/beta-Hydrolases"/>
    <property type="match status" value="1"/>
</dbReference>
<accession>A0A6G1FWY8</accession>
<reference evidence="4" key="3">
    <citation type="submission" date="2025-04" db="UniProtKB">
        <authorList>
            <consortium name="RefSeq"/>
        </authorList>
    </citation>
    <scope>IDENTIFICATION</scope>
    <source>
        <strain evidence="4">CBS 781.70</strain>
    </source>
</reference>
<dbReference type="AlphaFoldDB" id="A0A6G1FWY8"/>
<dbReference type="GeneID" id="54414168"/>
<dbReference type="EMBL" id="ML975167">
    <property type="protein sequence ID" value="KAF1810303.1"/>
    <property type="molecule type" value="Genomic_DNA"/>
</dbReference>
<evidence type="ECO:0000313" key="3">
    <source>
        <dbReference type="Proteomes" id="UP000504638"/>
    </source>
</evidence>
<dbReference type="InterPro" id="IPR029058">
    <property type="entry name" value="AB_hydrolase_fold"/>
</dbReference>
<dbReference type="GO" id="GO:0016787">
    <property type="term" value="F:hydrolase activity"/>
    <property type="evidence" value="ECO:0007669"/>
    <property type="project" value="UniProtKB-KW"/>
</dbReference>
<reference evidence="2 4" key="1">
    <citation type="submission" date="2020-01" db="EMBL/GenBank/DDBJ databases">
        <authorList>
            <consortium name="DOE Joint Genome Institute"/>
            <person name="Haridas S."/>
            <person name="Albert R."/>
            <person name="Binder M."/>
            <person name="Bloem J."/>
            <person name="Labutti K."/>
            <person name="Salamov A."/>
            <person name="Andreopoulos B."/>
            <person name="Baker S.E."/>
            <person name="Barry K."/>
            <person name="Bills G."/>
            <person name="Bluhm B.H."/>
            <person name="Cannon C."/>
            <person name="Castanera R."/>
            <person name="Culley D.E."/>
            <person name="Daum C."/>
            <person name="Ezra D."/>
            <person name="Gonzalez J.B."/>
            <person name="Henrissat B."/>
            <person name="Kuo A."/>
            <person name="Liang C."/>
            <person name="Lipzen A."/>
            <person name="Lutzoni F."/>
            <person name="Magnuson J."/>
            <person name="Mondo S."/>
            <person name="Nolan M."/>
            <person name="Ohm R."/>
            <person name="Pangilinan J."/>
            <person name="Park H.-J."/>
            <person name="Ramirez L."/>
            <person name="Alfaro M."/>
            <person name="Sun H."/>
            <person name="Tritt A."/>
            <person name="Yoshinaga Y."/>
            <person name="Zwiers L.-H."/>
            <person name="Turgeon B.G."/>
            <person name="Goodwin S.B."/>
            <person name="Spatafora J.W."/>
            <person name="Crous P.W."/>
            <person name="Grigoriev I.V."/>
        </authorList>
    </citation>
    <scope>NUCLEOTIDE SEQUENCE</scope>
    <source>
        <strain evidence="2 4">CBS 781.70</strain>
    </source>
</reference>
<feature type="domain" description="AB hydrolase-1" evidence="1">
    <location>
        <begin position="59"/>
        <end position="359"/>
    </location>
</feature>
<dbReference type="Proteomes" id="UP000504638">
    <property type="component" value="Unplaced"/>
</dbReference>
<evidence type="ECO:0000313" key="2">
    <source>
        <dbReference type="EMBL" id="KAF1810303.1"/>
    </source>
</evidence>
<protein>
    <submittedName>
        <fullName evidence="2 4">Alpha/beta-hydrolase</fullName>
    </submittedName>
</protein>
<dbReference type="InterPro" id="IPR000073">
    <property type="entry name" value="AB_hydrolase_1"/>
</dbReference>
<reference evidence="4" key="2">
    <citation type="submission" date="2020-04" db="EMBL/GenBank/DDBJ databases">
        <authorList>
            <consortium name="NCBI Genome Project"/>
        </authorList>
    </citation>
    <scope>NUCLEOTIDE SEQUENCE</scope>
    <source>
        <strain evidence="4">CBS 781.70</strain>
    </source>
</reference>
<gene>
    <name evidence="2 4" type="ORF">P152DRAFT_107539</name>
</gene>
<evidence type="ECO:0000259" key="1">
    <source>
        <dbReference type="Pfam" id="PF12697"/>
    </source>
</evidence>
<dbReference type="PANTHER" id="PTHR43194">
    <property type="entry name" value="HYDROLASE ALPHA/BETA FOLD FAMILY"/>
    <property type="match status" value="1"/>
</dbReference>
<dbReference type="RefSeq" id="XP_033531934.1">
    <property type="nucleotide sequence ID" value="XM_033673598.1"/>
</dbReference>
<dbReference type="OrthoDB" id="94039at2759"/>
<keyword evidence="3" id="KW-1185">Reference proteome</keyword>
<dbReference type="Gene3D" id="3.40.50.1820">
    <property type="entry name" value="alpha/beta hydrolase"/>
    <property type="match status" value="1"/>
</dbReference>
<dbReference type="InterPro" id="IPR050228">
    <property type="entry name" value="Carboxylesterase_BioH"/>
</dbReference>
<evidence type="ECO:0000313" key="4">
    <source>
        <dbReference type="RefSeq" id="XP_033531934.1"/>
    </source>
</evidence>
<keyword evidence="2" id="KW-0378">Hydrolase</keyword>
<organism evidence="2">
    <name type="scientific">Eremomyces bilateralis CBS 781.70</name>
    <dbReference type="NCBI Taxonomy" id="1392243"/>
    <lineage>
        <taxon>Eukaryota</taxon>
        <taxon>Fungi</taxon>
        <taxon>Dikarya</taxon>
        <taxon>Ascomycota</taxon>
        <taxon>Pezizomycotina</taxon>
        <taxon>Dothideomycetes</taxon>
        <taxon>Dothideomycetes incertae sedis</taxon>
        <taxon>Eremomycetales</taxon>
        <taxon>Eremomycetaceae</taxon>
        <taxon>Eremomyces</taxon>
    </lineage>
</organism>
<proteinExistence type="predicted"/>
<name>A0A6G1FWY8_9PEZI</name>
<dbReference type="Pfam" id="PF12697">
    <property type="entry name" value="Abhydrolase_6"/>
    <property type="match status" value="1"/>
</dbReference>
<sequence>MDKSNGVWTCHQHVIPASHIRGFERGVRDERKHRRSLRLSVNEYAPNIAPDGSTEPITILFHHGVGFTKESYEPLFTSIFRNSNHIRAIWSYDIAWHGKSYLLNEDVIGDIPHWNDDARDVLQIVNYFHEKMPAPIVGVAHSVGSSVLMMASLMHPRLFSGIVCVDPVYATGYSPRPLKYHRAILMARRRDRWASKDEARKAFLKSPYYAAFDPEVFELVMEHDLREVTSPDGKTYVTLVTPKAQEVGSMFRPVPANSVKEFAGVSTDRNSFGAELVIPGFHLYELAALQKRMKELVPSIHVIWAANSDIYKIPKYAEFAHKTLGTDKGVYAHSAPRRVTQEVIDGAGHTVPLEKPRELGKAISQWLEHETPLWKQEYEAERGADTFWSSELNPDWMKEISKI</sequence>